<comment type="domain">
    <text evidence="3">The N-terminal half of the protein mediates interaction with RAB11A and functions as guanine nucleotide exchange factor. Four long alpha-helices (interrupted by a central kink) assemble into coiled coils, giving rise to a 'V' shape.</text>
</comment>
<feature type="non-terminal residue" evidence="5">
    <location>
        <position position="1"/>
    </location>
</feature>
<comment type="caution">
    <text evidence="5">The sequence shown here is derived from an EMBL/GenBank/DDBJ whole genome shotgun (WGS) entry which is preliminary data.</text>
</comment>
<organism evidence="5 6">
    <name type="scientific">Cirrhinus mrigala</name>
    <name type="common">Mrigala</name>
    <dbReference type="NCBI Taxonomy" id="683832"/>
    <lineage>
        <taxon>Eukaryota</taxon>
        <taxon>Metazoa</taxon>
        <taxon>Chordata</taxon>
        <taxon>Craniata</taxon>
        <taxon>Vertebrata</taxon>
        <taxon>Euteleostomi</taxon>
        <taxon>Actinopterygii</taxon>
        <taxon>Neopterygii</taxon>
        <taxon>Teleostei</taxon>
        <taxon>Ostariophysi</taxon>
        <taxon>Cypriniformes</taxon>
        <taxon>Cyprinidae</taxon>
        <taxon>Labeoninae</taxon>
        <taxon>Labeonini</taxon>
        <taxon>Cirrhinus</taxon>
    </lineage>
</organism>
<name>A0ABD0P1J8_CIRMR</name>
<dbReference type="GO" id="GO:0017124">
    <property type="term" value="F:SH3 domain binding"/>
    <property type="evidence" value="ECO:0007669"/>
    <property type="project" value="UniProtKB-UniRule"/>
</dbReference>
<dbReference type="Pfam" id="PF05276">
    <property type="entry name" value="SH3BP5"/>
    <property type="match status" value="1"/>
</dbReference>
<proteinExistence type="inferred from homology"/>
<keyword evidence="6" id="KW-1185">Reference proteome</keyword>
<keyword evidence="2 3" id="KW-0175">Coiled coil</keyword>
<evidence type="ECO:0000313" key="6">
    <source>
        <dbReference type="Proteomes" id="UP001529510"/>
    </source>
</evidence>
<comment type="subunit">
    <text evidence="3">Interacts with GDP-bound and nucleotide-free forms of RAB11A.</text>
</comment>
<reference evidence="5 6" key="1">
    <citation type="submission" date="2024-05" db="EMBL/GenBank/DDBJ databases">
        <title>Genome sequencing and assembly of Indian major carp, Cirrhinus mrigala (Hamilton, 1822).</title>
        <authorList>
            <person name="Mohindra V."/>
            <person name="Chowdhury L.M."/>
            <person name="Lal K."/>
            <person name="Jena J.K."/>
        </authorList>
    </citation>
    <scope>NUCLEOTIDE SEQUENCE [LARGE SCALE GENOMIC DNA]</scope>
    <source>
        <strain evidence="5">CM1030</strain>
        <tissue evidence="5">Blood</tissue>
    </source>
</reference>
<dbReference type="GO" id="GO:0005737">
    <property type="term" value="C:cytoplasm"/>
    <property type="evidence" value="ECO:0007669"/>
    <property type="project" value="UniProtKB-SubCell"/>
</dbReference>
<evidence type="ECO:0000313" key="5">
    <source>
        <dbReference type="EMBL" id="KAL0167106.1"/>
    </source>
</evidence>
<evidence type="ECO:0000256" key="4">
    <source>
        <dbReference type="SAM" id="Coils"/>
    </source>
</evidence>
<evidence type="ECO:0000256" key="3">
    <source>
        <dbReference type="RuleBase" id="RU369054"/>
    </source>
</evidence>
<comment type="similarity">
    <text evidence="1 3">Belongs to the SH3BP5 family.</text>
</comment>
<feature type="non-terminal residue" evidence="5">
    <location>
        <position position="98"/>
    </location>
</feature>
<protein>
    <recommendedName>
        <fullName evidence="3">SH3 domain-binding protein 5</fullName>
        <shortName evidence="3">SH3BP-5</shortName>
    </recommendedName>
</protein>
<feature type="coiled-coil region" evidence="4">
    <location>
        <begin position="5"/>
        <end position="39"/>
    </location>
</feature>
<sequence length="98" mass="11497">AQVEAQRATQEYQRAIEILRAAKETIALAEERLLEEDSRQFDSAWQEMLNHATQRVMEAEQSRTRSEIEHRETAAKYNAAISHMRQLEKKLKRTINKS</sequence>
<keyword evidence="3" id="KW-0344">Guanine-nucleotide releasing factor</keyword>
<dbReference type="GO" id="GO:0035556">
    <property type="term" value="P:intracellular signal transduction"/>
    <property type="evidence" value="ECO:0007669"/>
    <property type="project" value="UniProtKB-UniRule"/>
</dbReference>
<dbReference type="PANTHER" id="PTHR19423:SF4">
    <property type="entry name" value="SH3 DOMAIN-BINDING PROTEIN 5"/>
    <property type="match status" value="1"/>
</dbReference>
<dbReference type="InterPro" id="IPR007940">
    <property type="entry name" value="SH3BP5"/>
</dbReference>
<gene>
    <name evidence="5" type="ORF">M9458_038950</name>
</gene>
<keyword evidence="3" id="KW-0963">Cytoplasm</keyword>
<evidence type="ECO:0000256" key="2">
    <source>
        <dbReference type="ARBA" id="ARBA00023054"/>
    </source>
</evidence>
<evidence type="ECO:0000256" key="1">
    <source>
        <dbReference type="ARBA" id="ARBA00007796"/>
    </source>
</evidence>
<accession>A0ABD0P1J8</accession>
<dbReference type="Proteomes" id="UP001529510">
    <property type="component" value="Unassembled WGS sequence"/>
</dbReference>
<comment type="function">
    <text evidence="3">Functions as guanine nucleotide exchange factor (GEF) for RAB11A.</text>
</comment>
<dbReference type="EMBL" id="JAMKFB020000019">
    <property type="protein sequence ID" value="KAL0167106.1"/>
    <property type="molecule type" value="Genomic_DNA"/>
</dbReference>
<dbReference type="AlphaFoldDB" id="A0ABD0P1J8"/>
<dbReference type="PANTHER" id="PTHR19423">
    <property type="entry name" value="SH3 DOMAIN-BINDING PROTEIN 5"/>
    <property type="match status" value="1"/>
</dbReference>
<comment type="subcellular location">
    <subcellularLocation>
        <location evidence="3">Cytoplasm</location>
    </subcellularLocation>
    <text evidence="3">Colocalizes with RAB11A on cytoplasmic vesicle membranes.</text>
</comment>
<dbReference type="GO" id="GO:0005085">
    <property type="term" value="F:guanyl-nucleotide exchange factor activity"/>
    <property type="evidence" value="ECO:0007669"/>
    <property type="project" value="UniProtKB-UniRule"/>
</dbReference>